<dbReference type="EMBL" id="CP009110">
    <property type="protein sequence ID" value="AIJ23725.1"/>
    <property type="molecule type" value="Genomic_DNA"/>
</dbReference>
<dbReference type="STRING" id="1068978.AMETH_3633"/>
<dbReference type="InterPro" id="IPR036390">
    <property type="entry name" value="WH_DNA-bd_sf"/>
</dbReference>
<dbReference type="Gene3D" id="1.10.10.10">
    <property type="entry name" value="Winged helix-like DNA-binding domain superfamily/Winged helix DNA-binding domain"/>
    <property type="match status" value="1"/>
</dbReference>
<organism evidence="4 5">
    <name type="scientific">Amycolatopsis methanolica 239</name>
    <dbReference type="NCBI Taxonomy" id="1068978"/>
    <lineage>
        <taxon>Bacteria</taxon>
        <taxon>Bacillati</taxon>
        <taxon>Actinomycetota</taxon>
        <taxon>Actinomycetes</taxon>
        <taxon>Pseudonocardiales</taxon>
        <taxon>Pseudonocardiaceae</taxon>
        <taxon>Amycolatopsis</taxon>
        <taxon>Amycolatopsis methanolica group</taxon>
    </lineage>
</organism>
<dbReference type="InterPro" id="IPR011965">
    <property type="entry name" value="PaaX_trns_reg"/>
</dbReference>
<dbReference type="HOGENOM" id="CLU_067515_2_0_11"/>
<dbReference type="Proteomes" id="UP000062973">
    <property type="component" value="Chromosome"/>
</dbReference>
<sequence>MKARSLVFDLFGDYLRYRGGEVRLRHLVALMACFDVPEPTVRVVAARLRKEGWLSSRKEGRETVYELTGAAWELLDEGRDRIFDRARGPWDGQWHMVLYSVPESERAVREQLRKKLAWFGFGPLSASVWVSPHDRAPRIREAFADEPSVRLDIFRSRSAGLEEDRDIAARAWELGELDRDYAELLRRYRPRLGRYRSGNLTGRHALTERMRLVHDYRRFPFRDPDLPPELLPEGWRGRQAHEVFLEAHGLLRGAAEAYVDELLGTDRVVVEQPG</sequence>
<feature type="domain" description="Transcriptional repressor PaaX-like C-terminal" evidence="2">
    <location>
        <begin position="172"/>
        <end position="260"/>
    </location>
</feature>
<dbReference type="RefSeq" id="WP_026153138.1">
    <property type="nucleotide sequence ID" value="NZ_AQUL01000001.1"/>
</dbReference>
<name>A0A076MYE9_AMYME</name>
<dbReference type="PANTHER" id="PTHR30319:SF1">
    <property type="entry name" value="TRANSCRIPTIONAL REPRESSOR PAAX"/>
    <property type="match status" value="1"/>
</dbReference>
<proteinExistence type="predicted"/>
<feature type="domain" description="Transcriptional repressor PaaX-like central Cas2-like" evidence="3">
    <location>
        <begin position="88"/>
        <end position="167"/>
    </location>
</feature>
<dbReference type="PATRIC" id="fig|1068978.7.peg.3883"/>
<dbReference type="OrthoDB" id="2270427at2"/>
<protein>
    <submittedName>
        <fullName evidence="4">PaaX family transcriptional regulator</fullName>
    </submittedName>
</protein>
<dbReference type="Pfam" id="PF07848">
    <property type="entry name" value="PaaX"/>
    <property type="match status" value="1"/>
</dbReference>
<dbReference type="InterPro" id="IPR013225">
    <property type="entry name" value="PaaX_C"/>
</dbReference>
<dbReference type="InterPro" id="IPR048846">
    <property type="entry name" value="PaaX-like_central"/>
</dbReference>
<dbReference type="Gene3D" id="3.30.70.2650">
    <property type="match status" value="1"/>
</dbReference>
<dbReference type="Gene3D" id="1.20.58.1460">
    <property type="match status" value="1"/>
</dbReference>
<dbReference type="KEGG" id="amq:AMETH_3633"/>
<dbReference type="InterPro" id="IPR012906">
    <property type="entry name" value="PaaX-like_N"/>
</dbReference>
<accession>A0A076MYE9</accession>
<dbReference type="GO" id="GO:0006351">
    <property type="term" value="P:DNA-templated transcription"/>
    <property type="evidence" value="ECO:0007669"/>
    <property type="project" value="InterPro"/>
</dbReference>
<dbReference type="Pfam" id="PF08223">
    <property type="entry name" value="PaaX_C"/>
    <property type="match status" value="1"/>
</dbReference>
<keyword evidence="5" id="KW-1185">Reference proteome</keyword>
<dbReference type="PANTHER" id="PTHR30319">
    <property type="entry name" value="PHENYLACETIC ACID REGULATOR-RELATED TRANSCRIPTIONAL REPRESSOR"/>
    <property type="match status" value="1"/>
</dbReference>
<dbReference type="PIRSF" id="PIRSF020623">
    <property type="entry name" value="PaaX"/>
    <property type="match status" value="1"/>
</dbReference>
<evidence type="ECO:0000313" key="5">
    <source>
        <dbReference type="Proteomes" id="UP000062973"/>
    </source>
</evidence>
<reference evidence="4 5" key="1">
    <citation type="submission" date="2014-07" db="EMBL/GenBank/DDBJ databases">
        <title>Whole Genome Sequence of the Amycolatopsis methanolica 239.</title>
        <authorList>
            <person name="Tang B."/>
        </authorList>
    </citation>
    <scope>NUCLEOTIDE SEQUENCE [LARGE SCALE GENOMIC DNA]</scope>
    <source>
        <strain evidence="4 5">239</strain>
    </source>
</reference>
<dbReference type="eggNOG" id="COG3327">
    <property type="taxonomic scope" value="Bacteria"/>
</dbReference>
<evidence type="ECO:0000313" key="4">
    <source>
        <dbReference type="EMBL" id="AIJ23725.1"/>
    </source>
</evidence>
<evidence type="ECO:0000259" key="2">
    <source>
        <dbReference type="Pfam" id="PF08223"/>
    </source>
</evidence>
<dbReference type="InterPro" id="IPR036388">
    <property type="entry name" value="WH-like_DNA-bd_sf"/>
</dbReference>
<gene>
    <name evidence="4" type="primary">paaX</name>
    <name evidence="4" type="ORF">AMETH_3633</name>
</gene>
<dbReference type="AlphaFoldDB" id="A0A076MYE9"/>
<feature type="domain" description="Transcriptional repressor PaaX-like N-terminal" evidence="1">
    <location>
        <begin position="2"/>
        <end position="70"/>
    </location>
</feature>
<evidence type="ECO:0000259" key="1">
    <source>
        <dbReference type="Pfam" id="PF07848"/>
    </source>
</evidence>
<evidence type="ECO:0000259" key="3">
    <source>
        <dbReference type="Pfam" id="PF20803"/>
    </source>
</evidence>
<dbReference type="Pfam" id="PF20803">
    <property type="entry name" value="PaaX_M"/>
    <property type="match status" value="1"/>
</dbReference>
<dbReference type="SUPFAM" id="SSF46785">
    <property type="entry name" value="Winged helix' DNA-binding domain"/>
    <property type="match status" value="1"/>
</dbReference>